<gene>
    <name evidence="4" type="ordered locus">Lcho_2564</name>
</gene>
<dbReference type="PANTHER" id="PTHR46470:SF4">
    <property type="entry name" value="5-AMINO-6-(5-PHOSPHO-D-RIBITYLAMINO)URACIL PHOSPHATASE YIGB"/>
    <property type="match status" value="1"/>
</dbReference>
<dbReference type="InterPro" id="IPR006439">
    <property type="entry name" value="HAD-SF_hydro_IA"/>
</dbReference>
<dbReference type="PANTHER" id="PTHR46470">
    <property type="entry name" value="N-ACYLNEURAMINATE-9-PHOSPHATASE"/>
    <property type="match status" value="1"/>
</dbReference>
<dbReference type="SFLD" id="SFLDG01129">
    <property type="entry name" value="C1.5:_HAD__Beta-PGM__Phosphata"/>
    <property type="match status" value="1"/>
</dbReference>
<protein>
    <submittedName>
        <fullName evidence="4">HAD-superfamily hydrolase, subfamily IA, variant 3</fullName>
    </submittedName>
</protein>
<dbReference type="Gene3D" id="3.40.50.1000">
    <property type="entry name" value="HAD superfamily/HAD-like"/>
    <property type="match status" value="1"/>
</dbReference>
<evidence type="ECO:0000256" key="1">
    <source>
        <dbReference type="ARBA" id="ARBA00001946"/>
    </source>
</evidence>
<dbReference type="Pfam" id="PF00702">
    <property type="entry name" value="Hydrolase"/>
    <property type="match status" value="1"/>
</dbReference>
<evidence type="ECO:0000313" key="5">
    <source>
        <dbReference type="Proteomes" id="UP000001693"/>
    </source>
</evidence>
<dbReference type="SFLD" id="SFLDS00003">
    <property type="entry name" value="Haloacid_Dehalogenase"/>
    <property type="match status" value="1"/>
</dbReference>
<dbReference type="InterPro" id="IPR036412">
    <property type="entry name" value="HAD-like_sf"/>
</dbReference>
<dbReference type="GO" id="GO:0016787">
    <property type="term" value="F:hydrolase activity"/>
    <property type="evidence" value="ECO:0007669"/>
    <property type="project" value="UniProtKB-KW"/>
</dbReference>
<dbReference type="Proteomes" id="UP000001693">
    <property type="component" value="Chromosome"/>
</dbReference>
<sequence length="231" mass="25070">MTVLALTLDLDDTLWPIAPVIERAEQVTHAWLERQAPATALRFGVPAMRELRADVSRRHPRLAHDLSQLRLIALRESLRASGDDPALAEPAFEVFFAQRQQVEFYADVIPALDRLAARFPLLALSNGNAELAATGLSRWFCGSVSARSAGVAKPDVRIFRSACEQLGRAPAQVMHIGDDLALDVDGARAAGLQTAWVRRDGVQQPGGSTQEAGRRHLQVSDLLALADLLGA</sequence>
<dbReference type="NCBIfam" id="TIGR01509">
    <property type="entry name" value="HAD-SF-IA-v3"/>
    <property type="match status" value="1"/>
</dbReference>
<dbReference type="EMBL" id="CP001013">
    <property type="protein sequence ID" value="ACB34829.1"/>
    <property type="molecule type" value="Genomic_DNA"/>
</dbReference>
<evidence type="ECO:0000256" key="2">
    <source>
        <dbReference type="ARBA" id="ARBA00022801"/>
    </source>
</evidence>
<keyword evidence="3" id="KW-0460">Magnesium</keyword>
<evidence type="ECO:0000313" key="4">
    <source>
        <dbReference type="EMBL" id="ACB34829.1"/>
    </source>
</evidence>
<dbReference type="NCBIfam" id="TIGR01549">
    <property type="entry name" value="HAD-SF-IA-v1"/>
    <property type="match status" value="1"/>
</dbReference>
<dbReference type="Gene3D" id="1.20.120.1600">
    <property type="match status" value="1"/>
</dbReference>
<dbReference type="KEGG" id="lch:Lcho_2564"/>
<dbReference type="InterPro" id="IPR051400">
    <property type="entry name" value="HAD-like_hydrolase"/>
</dbReference>
<keyword evidence="2 4" id="KW-0378">Hydrolase</keyword>
<dbReference type="AlphaFoldDB" id="B1Y6J3"/>
<proteinExistence type="predicted"/>
<organism evidence="4 5">
    <name type="scientific">Leptothrix cholodnii (strain ATCC 51168 / LMG 8142 / SP-6)</name>
    <name type="common">Leptothrix discophora (strain SP-6)</name>
    <dbReference type="NCBI Taxonomy" id="395495"/>
    <lineage>
        <taxon>Bacteria</taxon>
        <taxon>Pseudomonadati</taxon>
        <taxon>Pseudomonadota</taxon>
        <taxon>Betaproteobacteria</taxon>
        <taxon>Burkholderiales</taxon>
        <taxon>Sphaerotilaceae</taxon>
        <taxon>Leptothrix</taxon>
    </lineage>
</organism>
<keyword evidence="5" id="KW-1185">Reference proteome</keyword>
<dbReference type="InterPro" id="IPR023214">
    <property type="entry name" value="HAD_sf"/>
</dbReference>
<dbReference type="GO" id="GO:0009231">
    <property type="term" value="P:riboflavin biosynthetic process"/>
    <property type="evidence" value="ECO:0007669"/>
    <property type="project" value="TreeGrafter"/>
</dbReference>
<name>B1Y6J3_LEPCP</name>
<evidence type="ECO:0000256" key="3">
    <source>
        <dbReference type="ARBA" id="ARBA00022842"/>
    </source>
</evidence>
<dbReference type="RefSeq" id="WP_012347585.1">
    <property type="nucleotide sequence ID" value="NC_010524.1"/>
</dbReference>
<dbReference type="eggNOG" id="COG1011">
    <property type="taxonomic scope" value="Bacteria"/>
</dbReference>
<dbReference type="OrthoDB" id="367448at2"/>
<accession>B1Y6J3</accession>
<dbReference type="SUPFAM" id="SSF56784">
    <property type="entry name" value="HAD-like"/>
    <property type="match status" value="1"/>
</dbReference>
<dbReference type="STRING" id="395495.Lcho_2564"/>
<dbReference type="HOGENOM" id="CLU_045011_8_2_4"/>
<reference evidence="4 5" key="1">
    <citation type="submission" date="2008-03" db="EMBL/GenBank/DDBJ databases">
        <title>Complete sequence of Leptothrix cholodnii SP-6.</title>
        <authorList>
            <consortium name="US DOE Joint Genome Institute"/>
            <person name="Copeland A."/>
            <person name="Lucas S."/>
            <person name="Lapidus A."/>
            <person name="Glavina del Rio T."/>
            <person name="Dalin E."/>
            <person name="Tice H."/>
            <person name="Bruce D."/>
            <person name="Goodwin L."/>
            <person name="Pitluck S."/>
            <person name="Chertkov O."/>
            <person name="Brettin T."/>
            <person name="Detter J.C."/>
            <person name="Han C."/>
            <person name="Kuske C.R."/>
            <person name="Schmutz J."/>
            <person name="Larimer F."/>
            <person name="Land M."/>
            <person name="Hauser L."/>
            <person name="Kyrpides N."/>
            <person name="Lykidis A."/>
            <person name="Emerson D."/>
            <person name="Richardson P."/>
        </authorList>
    </citation>
    <scope>NUCLEOTIDE SEQUENCE [LARGE SCALE GENOMIC DNA]</scope>
    <source>
        <strain evidence="5">ATCC 51168 / LMG 8142 / SP-6</strain>
    </source>
</reference>
<comment type="cofactor">
    <cofactor evidence="1">
        <name>Mg(2+)</name>
        <dbReference type="ChEBI" id="CHEBI:18420"/>
    </cofactor>
</comment>